<organism evidence="1">
    <name type="scientific">gut metagenome</name>
    <dbReference type="NCBI Taxonomy" id="749906"/>
    <lineage>
        <taxon>unclassified sequences</taxon>
        <taxon>metagenomes</taxon>
        <taxon>organismal metagenomes</taxon>
    </lineage>
</organism>
<reference evidence="1" key="1">
    <citation type="journal article" date="2012" name="PLoS ONE">
        <title>Gene sets for utilization of primary and secondary nutrition supplies in the distal gut of endangered iberian lynx.</title>
        <authorList>
            <person name="Alcaide M."/>
            <person name="Messina E."/>
            <person name="Richter M."/>
            <person name="Bargiela R."/>
            <person name="Peplies J."/>
            <person name="Huws S.A."/>
            <person name="Newbold C.J."/>
            <person name="Golyshin P.N."/>
            <person name="Simon M.A."/>
            <person name="Lopez G."/>
            <person name="Yakimov M.M."/>
            <person name="Ferrer M."/>
        </authorList>
    </citation>
    <scope>NUCLEOTIDE SEQUENCE</scope>
</reference>
<sequence>MGERSRRIKEPAYTERVERSTRQCAYSILYTTRSY</sequence>
<gene>
    <name evidence="1" type="ORF">EVA_17000</name>
</gene>
<dbReference type="AlphaFoldDB" id="J9FKD2"/>
<proteinExistence type="predicted"/>
<dbReference type="EMBL" id="AMCI01006121">
    <property type="protein sequence ID" value="EJW94893.1"/>
    <property type="molecule type" value="Genomic_DNA"/>
</dbReference>
<accession>J9FKD2</accession>
<comment type="caution">
    <text evidence="1">The sequence shown here is derived from an EMBL/GenBank/DDBJ whole genome shotgun (WGS) entry which is preliminary data.</text>
</comment>
<evidence type="ECO:0000313" key="1">
    <source>
        <dbReference type="EMBL" id="EJW94893.1"/>
    </source>
</evidence>
<protein>
    <submittedName>
        <fullName evidence="1">Uncharacterized protein</fullName>
    </submittedName>
</protein>
<name>J9FKD2_9ZZZZ</name>